<evidence type="ECO:0000259" key="2">
    <source>
        <dbReference type="PROSITE" id="PS50076"/>
    </source>
</evidence>
<feature type="transmembrane region" description="Helical" evidence="1">
    <location>
        <begin position="236"/>
        <end position="258"/>
    </location>
</feature>
<gene>
    <name evidence="3" type="ORF">BVC80_9087g79</name>
</gene>
<protein>
    <submittedName>
        <fullName evidence="3">DnaJ domain</fullName>
    </submittedName>
</protein>
<keyword evidence="1" id="KW-1133">Transmembrane helix</keyword>
<dbReference type="SMART" id="SM01172">
    <property type="entry name" value="DUF3700"/>
    <property type="match status" value="1"/>
</dbReference>
<dbReference type="Gene3D" id="1.10.287.110">
    <property type="entry name" value="DnaJ domain"/>
    <property type="match status" value="1"/>
</dbReference>
<reference evidence="3 4" key="1">
    <citation type="journal article" date="2017" name="Mol. Plant">
        <title>The Genome of Medicinal Plant Macleaya cordata Provides New Insights into Benzylisoquinoline Alkaloids Metabolism.</title>
        <authorList>
            <person name="Liu X."/>
            <person name="Liu Y."/>
            <person name="Huang P."/>
            <person name="Ma Y."/>
            <person name="Qing Z."/>
            <person name="Tang Q."/>
            <person name="Cao H."/>
            <person name="Cheng P."/>
            <person name="Zheng Y."/>
            <person name="Yuan Z."/>
            <person name="Zhou Y."/>
            <person name="Liu J."/>
            <person name="Tang Z."/>
            <person name="Zhuo Y."/>
            <person name="Zhang Y."/>
            <person name="Yu L."/>
            <person name="Huang J."/>
            <person name="Yang P."/>
            <person name="Peng Q."/>
            <person name="Zhang J."/>
            <person name="Jiang W."/>
            <person name="Zhang Z."/>
            <person name="Lin K."/>
            <person name="Ro D.K."/>
            <person name="Chen X."/>
            <person name="Xiong X."/>
            <person name="Shang Y."/>
            <person name="Huang S."/>
            <person name="Zeng J."/>
        </authorList>
    </citation>
    <scope>NUCLEOTIDE SEQUENCE [LARGE SCALE GENOMIC DNA]</scope>
    <source>
        <strain evidence="4">cv. BLH2017</strain>
        <tissue evidence="3">Root</tissue>
    </source>
</reference>
<dbReference type="Proteomes" id="UP000195402">
    <property type="component" value="Unassembled WGS sequence"/>
</dbReference>
<comment type="caution">
    <text evidence="3">The sequence shown here is derived from an EMBL/GenBank/DDBJ whole genome shotgun (WGS) entry which is preliminary data.</text>
</comment>
<evidence type="ECO:0000313" key="4">
    <source>
        <dbReference type="Proteomes" id="UP000195402"/>
    </source>
</evidence>
<proteinExistence type="predicted"/>
<feature type="transmembrane region" description="Helical" evidence="1">
    <location>
        <begin position="161"/>
        <end position="182"/>
    </location>
</feature>
<dbReference type="InterPro" id="IPR001623">
    <property type="entry name" value="DnaJ_domain"/>
</dbReference>
<dbReference type="AlphaFoldDB" id="A0A200PQT4"/>
<keyword evidence="1" id="KW-0472">Membrane</keyword>
<dbReference type="CDD" id="cd06257">
    <property type="entry name" value="DnaJ"/>
    <property type="match status" value="1"/>
</dbReference>
<dbReference type="InterPro" id="IPR036869">
    <property type="entry name" value="J_dom_sf"/>
</dbReference>
<dbReference type="Pfam" id="PF02517">
    <property type="entry name" value="Rce1-like"/>
    <property type="match status" value="1"/>
</dbReference>
<dbReference type="InParanoid" id="A0A200PQT4"/>
<dbReference type="InterPro" id="IPR029055">
    <property type="entry name" value="Ntn_hydrolases_N"/>
</dbReference>
<dbReference type="PANTHER" id="PTHR45952">
    <property type="entry name" value="ALUMINUM INDUCED PROTEIN WITH YGL AND LRDR MOTIFS"/>
    <property type="match status" value="1"/>
</dbReference>
<dbReference type="SUPFAM" id="SSF56235">
    <property type="entry name" value="N-terminal nucleophile aminohydrolases (Ntn hydrolases)"/>
    <property type="match status" value="1"/>
</dbReference>
<dbReference type="PROSITE" id="PS50076">
    <property type="entry name" value="DNAJ_2"/>
    <property type="match status" value="1"/>
</dbReference>
<dbReference type="Pfam" id="PF00226">
    <property type="entry name" value="DnaJ"/>
    <property type="match status" value="1"/>
</dbReference>
<dbReference type="OrthoDB" id="2019121at2759"/>
<evidence type="ECO:0000313" key="3">
    <source>
        <dbReference type="EMBL" id="OVA00581.1"/>
    </source>
</evidence>
<dbReference type="InterPro" id="IPR044828">
    <property type="entry name" value="TSJT1-like"/>
</dbReference>
<dbReference type="Gene3D" id="3.60.20.10">
    <property type="entry name" value="Glutamine Phosphoribosylpyrophosphate, subunit 1, domain 1"/>
    <property type="match status" value="1"/>
</dbReference>
<dbReference type="SUPFAM" id="SSF46565">
    <property type="entry name" value="Chaperone J-domain"/>
    <property type="match status" value="1"/>
</dbReference>
<dbReference type="InterPro" id="IPR024286">
    <property type="entry name" value="DUF3700"/>
</dbReference>
<organism evidence="3 4">
    <name type="scientific">Macleaya cordata</name>
    <name type="common">Five-seeded plume-poppy</name>
    <name type="synonym">Bocconia cordata</name>
    <dbReference type="NCBI Taxonomy" id="56857"/>
    <lineage>
        <taxon>Eukaryota</taxon>
        <taxon>Viridiplantae</taxon>
        <taxon>Streptophyta</taxon>
        <taxon>Embryophyta</taxon>
        <taxon>Tracheophyta</taxon>
        <taxon>Spermatophyta</taxon>
        <taxon>Magnoliopsida</taxon>
        <taxon>Ranunculales</taxon>
        <taxon>Papaveraceae</taxon>
        <taxon>Papaveroideae</taxon>
        <taxon>Macleaya</taxon>
    </lineage>
</organism>
<keyword evidence="1" id="KW-0812">Transmembrane</keyword>
<evidence type="ECO:0000256" key="1">
    <source>
        <dbReference type="SAM" id="Phobius"/>
    </source>
</evidence>
<keyword evidence="4" id="KW-1185">Reference proteome</keyword>
<feature type="domain" description="J" evidence="2">
    <location>
        <begin position="44"/>
        <end position="131"/>
    </location>
</feature>
<dbReference type="PANTHER" id="PTHR45952:SF8">
    <property type="entry name" value="STEM-SPECIFIC PROTEIN TSJT1"/>
    <property type="match status" value="1"/>
</dbReference>
<dbReference type="SMART" id="SM00271">
    <property type="entry name" value="DnaJ"/>
    <property type="match status" value="1"/>
</dbReference>
<dbReference type="InterPro" id="IPR003675">
    <property type="entry name" value="Rce1/LyrA-like_dom"/>
</dbReference>
<accession>A0A200PQT4</accession>
<name>A0A200PQT4_MACCD</name>
<dbReference type="GO" id="GO:0004175">
    <property type="term" value="F:endopeptidase activity"/>
    <property type="evidence" value="ECO:0007669"/>
    <property type="project" value="UniProtKB-ARBA"/>
</dbReference>
<dbReference type="Pfam" id="PF12481">
    <property type="entry name" value="DUF3700"/>
    <property type="match status" value="1"/>
</dbReference>
<dbReference type="GO" id="GO:0080120">
    <property type="term" value="P:CAAX-box protein maturation"/>
    <property type="evidence" value="ECO:0007669"/>
    <property type="project" value="UniProtKB-ARBA"/>
</dbReference>
<feature type="transmembrane region" description="Helical" evidence="1">
    <location>
        <begin position="194"/>
        <end position="215"/>
    </location>
</feature>
<sequence length="649" mass="72447">MAIFVGMVNGGGSWLNPRLCLKNEKKKVNKMRVFCSSSSISITDQYKTLKNHPGASETDIKEAFKQLSLWYHPDVCKGSKCLAEFQSINEAYNFLMKYLSGEPKMRNLSEPSDRNDVDDDDTKRGMMDRCGQFLKKLMKDFSVLPSEIPWDDDSTWSTMSLYIFSLHIPLSFGGLSVVAQIMHQPVLDPQTEAVSLLLIQTIELFAALAFLRYTMKTEYKLGSFLQGTKFSKERNWVQASVLGFGFLILLVVLTSYLADTLIGPKDVNNPIVKEILSSGPIAKTTCFLLYSFVTPLLEETVYRGFLLTSLTSKMKWQQAVILSSCIFSLAHFSIENSLQLFIIGCVLGCSYCCSCSCSDSSTETYGTVTKKVGSGSGCSQLCRKMLAVFERSIGKPPEELSIPSIRSQNVKTLKKKKKNREEIVEVFLSLRPDSTSYNLSHGNFMALSHEDENPLHPRSIVVMDDVFCIFVGNVENICDLRRHYGLSRHTTDAMLVIEVYKVLRDRAPYPSDQVIRDLVGKFAFILFDAKFSTLFAARDRDGGVQFKWGVAGDGSLVCSDHPEIISEACGKSCAAFPPGCIFMSGHGLVSFVHPMYKVRAIIREDDDDDDEGHNCTVMFQVDLYTRLHSIPRTGSAANWADATAVVEGE</sequence>
<dbReference type="EMBL" id="MVGT01004291">
    <property type="protein sequence ID" value="OVA00581.1"/>
    <property type="molecule type" value="Genomic_DNA"/>
</dbReference>